<dbReference type="AlphaFoldDB" id="R7QVE0"/>
<dbReference type="GO" id="GO:0004181">
    <property type="term" value="F:metallocarboxypeptidase activity"/>
    <property type="evidence" value="ECO:0007669"/>
    <property type="project" value="InterPro"/>
</dbReference>
<keyword evidence="3" id="KW-0645">Protease</keyword>
<proteinExistence type="inferred from homology"/>
<dbReference type="PhylomeDB" id="R7QVE0"/>
<feature type="domain" description="Peptidase M14" evidence="10">
    <location>
        <begin position="1"/>
        <end position="173"/>
    </location>
</feature>
<evidence type="ECO:0000256" key="7">
    <source>
        <dbReference type="PROSITE-ProRule" id="PRU01379"/>
    </source>
</evidence>
<gene>
    <name evidence="11" type="ORF">CHC_T00007826001</name>
</gene>
<evidence type="ECO:0000256" key="4">
    <source>
        <dbReference type="ARBA" id="ARBA00022801"/>
    </source>
</evidence>
<dbReference type="PANTHER" id="PTHR11705">
    <property type="entry name" value="PROTEASE FAMILY M14 CARBOXYPEPTIDASE A,B"/>
    <property type="match status" value="1"/>
</dbReference>
<protein>
    <recommendedName>
        <fullName evidence="10">Peptidase M14 domain-containing protein</fullName>
    </recommendedName>
</protein>
<dbReference type="GO" id="GO:0008270">
    <property type="term" value="F:zinc ion binding"/>
    <property type="evidence" value="ECO:0007669"/>
    <property type="project" value="InterPro"/>
</dbReference>
<evidence type="ECO:0000256" key="8">
    <source>
        <dbReference type="SAM" id="MobiDB-lite"/>
    </source>
</evidence>
<name>R7QVE0_CHOCR</name>
<dbReference type="STRING" id="2769.R7QVE0"/>
<dbReference type="GO" id="GO:0005615">
    <property type="term" value="C:extracellular space"/>
    <property type="evidence" value="ECO:0007669"/>
    <property type="project" value="TreeGrafter"/>
</dbReference>
<dbReference type="GO" id="GO:0006508">
    <property type="term" value="P:proteolysis"/>
    <property type="evidence" value="ECO:0007669"/>
    <property type="project" value="UniProtKB-KW"/>
</dbReference>
<reference evidence="12" key="1">
    <citation type="journal article" date="2013" name="Proc. Natl. Acad. Sci. U.S.A.">
        <title>Genome structure and metabolic features in the red seaweed Chondrus crispus shed light on evolution of the Archaeplastida.</title>
        <authorList>
            <person name="Collen J."/>
            <person name="Porcel B."/>
            <person name="Carre W."/>
            <person name="Ball S.G."/>
            <person name="Chaparro C."/>
            <person name="Tonon T."/>
            <person name="Barbeyron T."/>
            <person name="Michel G."/>
            <person name="Noel B."/>
            <person name="Valentin K."/>
            <person name="Elias M."/>
            <person name="Artiguenave F."/>
            <person name="Arun A."/>
            <person name="Aury J.M."/>
            <person name="Barbosa-Neto J.F."/>
            <person name="Bothwell J.H."/>
            <person name="Bouget F.Y."/>
            <person name="Brillet L."/>
            <person name="Cabello-Hurtado F."/>
            <person name="Capella-Gutierrez S."/>
            <person name="Charrier B."/>
            <person name="Cladiere L."/>
            <person name="Cock J.M."/>
            <person name="Coelho S.M."/>
            <person name="Colleoni C."/>
            <person name="Czjzek M."/>
            <person name="Da Silva C."/>
            <person name="Delage L."/>
            <person name="Denoeud F."/>
            <person name="Deschamps P."/>
            <person name="Dittami S.M."/>
            <person name="Gabaldon T."/>
            <person name="Gachon C.M."/>
            <person name="Groisillier A."/>
            <person name="Herve C."/>
            <person name="Jabbari K."/>
            <person name="Katinka M."/>
            <person name="Kloareg B."/>
            <person name="Kowalczyk N."/>
            <person name="Labadie K."/>
            <person name="Leblanc C."/>
            <person name="Lopez P.J."/>
            <person name="McLachlan D.H."/>
            <person name="Meslet-Cladiere L."/>
            <person name="Moustafa A."/>
            <person name="Nehr Z."/>
            <person name="Nyvall Collen P."/>
            <person name="Panaud O."/>
            <person name="Partensky F."/>
            <person name="Poulain J."/>
            <person name="Rensing S.A."/>
            <person name="Rousvoal S."/>
            <person name="Samson G."/>
            <person name="Symeonidi A."/>
            <person name="Weissenbach J."/>
            <person name="Zambounis A."/>
            <person name="Wincker P."/>
            <person name="Boyen C."/>
        </authorList>
    </citation>
    <scope>NUCLEOTIDE SEQUENCE [LARGE SCALE GENOMIC DNA]</scope>
    <source>
        <strain evidence="12">cv. Stackhouse</strain>
    </source>
</reference>
<keyword evidence="12" id="KW-1185">Reference proteome</keyword>
<keyword evidence="6" id="KW-0482">Metalloprotease</keyword>
<dbReference type="Gramene" id="CDF41310">
    <property type="protein sequence ID" value="CDF41310"/>
    <property type="gene ID" value="CHC_T00007826001"/>
</dbReference>
<dbReference type="KEGG" id="ccp:CHC_T00007826001"/>
<feature type="transmembrane region" description="Helical" evidence="9">
    <location>
        <begin position="208"/>
        <end position="231"/>
    </location>
</feature>
<evidence type="ECO:0000256" key="6">
    <source>
        <dbReference type="ARBA" id="ARBA00023049"/>
    </source>
</evidence>
<organism evidence="11 12">
    <name type="scientific">Chondrus crispus</name>
    <name type="common">Carrageen Irish moss</name>
    <name type="synonym">Polymorpha crispa</name>
    <dbReference type="NCBI Taxonomy" id="2769"/>
    <lineage>
        <taxon>Eukaryota</taxon>
        <taxon>Rhodophyta</taxon>
        <taxon>Florideophyceae</taxon>
        <taxon>Rhodymeniophycidae</taxon>
        <taxon>Gigartinales</taxon>
        <taxon>Gigartinaceae</taxon>
        <taxon>Chondrus</taxon>
    </lineage>
</organism>
<dbReference type="RefSeq" id="XP_005711604.1">
    <property type="nucleotide sequence ID" value="XM_005711547.1"/>
</dbReference>
<comment type="similarity">
    <text evidence="2 7">Belongs to the peptidase M14 family.</text>
</comment>
<keyword evidence="5" id="KW-0862">Zinc</keyword>
<dbReference type="Pfam" id="PF00246">
    <property type="entry name" value="Peptidase_M14"/>
    <property type="match status" value="1"/>
</dbReference>
<feature type="active site" description="Proton donor/acceptor" evidence="7">
    <location>
        <position position="135"/>
    </location>
</feature>
<keyword evidence="9" id="KW-0472">Membrane</keyword>
<keyword evidence="4" id="KW-0378">Hydrolase</keyword>
<evidence type="ECO:0000259" key="10">
    <source>
        <dbReference type="PROSITE" id="PS52035"/>
    </source>
</evidence>
<feature type="region of interest" description="Disordered" evidence="8">
    <location>
        <begin position="181"/>
        <end position="200"/>
    </location>
</feature>
<evidence type="ECO:0000256" key="9">
    <source>
        <dbReference type="SAM" id="Phobius"/>
    </source>
</evidence>
<evidence type="ECO:0000313" key="11">
    <source>
        <dbReference type="EMBL" id="CDF41310.1"/>
    </source>
</evidence>
<evidence type="ECO:0000313" key="12">
    <source>
        <dbReference type="Proteomes" id="UP000012073"/>
    </source>
</evidence>
<evidence type="ECO:0000256" key="1">
    <source>
        <dbReference type="ARBA" id="ARBA00001947"/>
    </source>
</evidence>
<dbReference type="Proteomes" id="UP000012073">
    <property type="component" value="Unassembled WGS sequence"/>
</dbReference>
<dbReference type="EMBL" id="HG002355">
    <property type="protein sequence ID" value="CDF41310.1"/>
    <property type="molecule type" value="Genomic_DNA"/>
</dbReference>
<dbReference type="Gene3D" id="3.40.630.10">
    <property type="entry name" value="Zn peptidases"/>
    <property type="match status" value="1"/>
</dbReference>
<keyword evidence="9" id="KW-1133">Transmembrane helix</keyword>
<dbReference type="GeneID" id="17319321"/>
<comment type="cofactor">
    <cofactor evidence="1">
        <name>Zn(2+)</name>
        <dbReference type="ChEBI" id="CHEBI:29105"/>
    </cofactor>
</comment>
<dbReference type="SUPFAM" id="SSF53187">
    <property type="entry name" value="Zn-dependent exopeptidases"/>
    <property type="match status" value="1"/>
</dbReference>
<accession>R7QVE0</accession>
<dbReference type="PANTHER" id="PTHR11705:SF143">
    <property type="entry name" value="SLL0236 PROTEIN"/>
    <property type="match status" value="1"/>
</dbReference>
<dbReference type="InterPro" id="IPR000834">
    <property type="entry name" value="Peptidase_M14"/>
</dbReference>
<evidence type="ECO:0000256" key="3">
    <source>
        <dbReference type="ARBA" id="ARBA00022670"/>
    </source>
</evidence>
<dbReference type="OrthoDB" id="3626597at2759"/>
<evidence type="ECO:0000256" key="2">
    <source>
        <dbReference type="ARBA" id="ARBA00005988"/>
    </source>
</evidence>
<keyword evidence="9" id="KW-0812">Transmembrane</keyword>
<sequence length="250" mass="27012">MDGVDLNRNWGHNFSGGADPRRSPCVGTFYGAAPFSEPESRALRDLIQANPGIDTHIDFHSFGQLVLRPWSFTENKTNVPPREASNCGVGNAMGDAMTSRHGLPYNVTHGTFLYTVGGTMTDWVASQNILSYTIELRPSMHGVDKPAFLLPEDEILPTCQEGFEAVKTLLRFASDPDSFDNKCVRATPPTDPGSSPNELEPGGSAVDWGFVFGLAGGGGLFVVLLVMIVIVSRRSRHTSPPPEHLRSGNG</sequence>
<evidence type="ECO:0000256" key="5">
    <source>
        <dbReference type="ARBA" id="ARBA00022833"/>
    </source>
</evidence>
<dbReference type="PROSITE" id="PS52035">
    <property type="entry name" value="PEPTIDASE_M14"/>
    <property type="match status" value="1"/>
</dbReference>